<organism evidence="2 3">
    <name type="scientific">Paenibacillus alvei</name>
    <name type="common">Bacillus alvei</name>
    <dbReference type="NCBI Taxonomy" id="44250"/>
    <lineage>
        <taxon>Bacteria</taxon>
        <taxon>Bacillati</taxon>
        <taxon>Bacillota</taxon>
        <taxon>Bacilli</taxon>
        <taxon>Bacillales</taxon>
        <taxon>Paenibacillaceae</taxon>
        <taxon>Paenibacillus</taxon>
    </lineage>
</organism>
<comment type="caution">
    <text evidence="2">The sequence shown here is derived from an EMBL/GenBank/DDBJ whole genome shotgun (WGS) entry which is preliminary data.</text>
</comment>
<gene>
    <name evidence="2" type="ORF">M5X12_00065</name>
</gene>
<evidence type="ECO:0000313" key="3">
    <source>
        <dbReference type="Proteomes" id="UP001527181"/>
    </source>
</evidence>
<keyword evidence="3" id="KW-1185">Reference proteome</keyword>
<evidence type="ECO:0000313" key="2">
    <source>
        <dbReference type="EMBL" id="MCY9758955.1"/>
    </source>
</evidence>
<sequence>MSLIEDLMEAIYNYEREHGEKPEKVIVSIEHYDALVAEEEGRRTVKDKPTTIMGIPLEKKQNQTEDYTFD</sequence>
<dbReference type="Proteomes" id="UP001527181">
    <property type="component" value="Unassembled WGS sequence"/>
</dbReference>
<reference evidence="2 3" key="1">
    <citation type="submission" date="2022-05" db="EMBL/GenBank/DDBJ databases">
        <title>Genome Sequencing of Bee-Associated Microbes.</title>
        <authorList>
            <person name="Dunlap C."/>
        </authorList>
    </citation>
    <scope>NUCLEOTIDE SEQUENCE [LARGE SCALE GENOMIC DNA]</scope>
    <source>
        <strain evidence="2 3">NRRL B-04010</strain>
    </source>
</reference>
<name>A0ABT4GQN3_PAEAL</name>
<feature type="region of interest" description="Disordered" evidence="1">
    <location>
        <begin position="48"/>
        <end position="70"/>
    </location>
</feature>
<accession>A0ABT4GQN3</accession>
<proteinExistence type="predicted"/>
<dbReference type="RefSeq" id="WP_268600585.1">
    <property type="nucleotide sequence ID" value="NZ_JAMDNP010000001.1"/>
</dbReference>
<evidence type="ECO:0000256" key="1">
    <source>
        <dbReference type="SAM" id="MobiDB-lite"/>
    </source>
</evidence>
<protein>
    <submittedName>
        <fullName evidence="2">Uncharacterized protein</fullName>
    </submittedName>
</protein>
<dbReference type="EMBL" id="JAMDNP010000001">
    <property type="protein sequence ID" value="MCY9758955.1"/>
    <property type="molecule type" value="Genomic_DNA"/>
</dbReference>